<dbReference type="Gene3D" id="3.40.50.150">
    <property type="entry name" value="Vaccinia Virus protein VP39"/>
    <property type="match status" value="1"/>
</dbReference>
<dbReference type="SUPFAM" id="SSF53335">
    <property type="entry name" value="S-adenosyl-L-methionine-dependent methyltransferases"/>
    <property type="match status" value="1"/>
</dbReference>
<dbReference type="EMBL" id="JYFN01000001">
    <property type="protein sequence ID" value="KJE25622.1"/>
    <property type="molecule type" value="Genomic_DNA"/>
</dbReference>
<dbReference type="InterPro" id="IPR006342">
    <property type="entry name" value="FkbM_mtfrase"/>
</dbReference>
<dbReference type="PANTHER" id="PTHR34203">
    <property type="entry name" value="METHYLTRANSFERASE, FKBM FAMILY PROTEIN"/>
    <property type="match status" value="1"/>
</dbReference>
<keyword evidence="3" id="KW-1185">Reference proteome</keyword>
<keyword evidence="2" id="KW-0489">Methyltransferase</keyword>
<gene>
    <name evidence="2" type="ORF">FF36_00238</name>
</gene>
<dbReference type="GO" id="GO:0008168">
    <property type="term" value="F:methyltransferase activity"/>
    <property type="evidence" value="ECO:0007669"/>
    <property type="project" value="UniProtKB-KW"/>
</dbReference>
<sequence>MTSVVSGTAATTGPCATGAPRAPLRWRAAGRLAAALPDIRGRDRVTGWVRGTPRFTGPLRGRLTNGMVFELPDCRDGSVRDLVELCYRPPALAGVFDTVLRPGDCCYDVGANIGVYTLWAAGAVGPTGQVHAFEPVPEPRAVLTALAARNGLTQVRPTAAAVGSTAGTVRLRLHPGASGLTHQVPPGSVVSPADAAVLTVPATTLDRHAARHRRPDLIKIDVEGFELDVLLGATELLRAHRPAVLLEMLPSHLTRRGDQARGKLIDVLARAGYRLFNLTRRGLADEGEFTANVLALHPGWARFDPVVAALHRTPFPRNQTT</sequence>
<comment type="caution">
    <text evidence="2">The sequence shown here is derived from an EMBL/GenBank/DDBJ whole genome shotgun (WGS) entry which is preliminary data.</text>
</comment>
<dbReference type="InterPro" id="IPR029063">
    <property type="entry name" value="SAM-dependent_MTases_sf"/>
</dbReference>
<dbReference type="AlphaFoldDB" id="A0A0D8BQE4"/>
<name>A0A0D8BQE4_9ACTN</name>
<evidence type="ECO:0000313" key="2">
    <source>
        <dbReference type="EMBL" id="KJE25622.1"/>
    </source>
</evidence>
<dbReference type="GO" id="GO:0032259">
    <property type="term" value="P:methylation"/>
    <property type="evidence" value="ECO:0007669"/>
    <property type="project" value="UniProtKB-KW"/>
</dbReference>
<evidence type="ECO:0000259" key="1">
    <source>
        <dbReference type="Pfam" id="PF05050"/>
    </source>
</evidence>
<dbReference type="InterPro" id="IPR052514">
    <property type="entry name" value="SAM-dependent_MTase"/>
</dbReference>
<accession>A0A0D8BQE4</accession>
<dbReference type="Proteomes" id="UP000032545">
    <property type="component" value="Unassembled WGS sequence"/>
</dbReference>
<reference evidence="2 3" key="2">
    <citation type="journal article" date="2016" name="Genome Announc.">
        <title>Permanent Draft Genome Sequences for Two Variants of Frankia sp. Strain CpI1, the First Frankia Strain Isolated from Root Nodules of Comptonia peregrina.</title>
        <authorList>
            <person name="Oshone R."/>
            <person name="Hurst S.G.IV."/>
            <person name="Abebe-Akele F."/>
            <person name="Simpson S."/>
            <person name="Morris K."/>
            <person name="Thomas W.K."/>
            <person name="Tisa L.S."/>
        </authorList>
    </citation>
    <scope>NUCLEOTIDE SEQUENCE [LARGE SCALE GENOMIC DNA]</scope>
    <source>
        <strain evidence="3">CpI1-S</strain>
    </source>
</reference>
<feature type="domain" description="Methyltransferase FkbM" evidence="1">
    <location>
        <begin position="108"/>
        <end position="275"/>
    </location>
</feature>
<proteinExistence type="predicted"/>
<dbReference type="NCBIfam" id="TIGR01444">
    <property type="entry name" value="fkbM_fam"/>
    <property type="match status" value="1"/>
</dbReference>
<protein>
    <submittedName>
        <fullName evidence="2">Methyltransferase, FkbM family</fullName>
    </submittedName>
</protein>
<dbReference type="Pfam" id="PF05050">
    <property type="entry name" value="Methyltransf_21"/>
    <property type="match status" value="1"/>
</dbReference>
<reference evidence="3" key="1">
    <citation type="submission" date="2015-02" db="EMBL/GenBank/DDBJ databases">
        <title>Draft Genome of Frankia sp. CpI1-S.</title>
        <authorList>
            <person name="Oshone R.T."/>
            <person name="Ngom M."/>
            <person name="Ghodhbane-Gtari F."/>
            <person name="Gtari M."/>
            <person name="Morris K."/>
            <person name="Thomas K."/>
            <person name="Sen A."/>
            <person name="Tisa L.S."/>
        </authorList>
    </citation>
    <scope>NUCLEOTIDE SEQUENCE [LARGE SCALE GENOMIC DNA]</scope>
    <source>
        <strain evidence="3">CpI1-S</strain>
    </source>
</reference>
<dbReference type="PANTHER" id="PTHR34203:SF15">
    <property type="entry name" value="SLL1173 PROTEIN"/>
    <property type="match status" value="1"/>
</dbReference>
<dbReference type="PATRIC" id="fig|1502723.3.peg.263"/>
<keyword evidence="2" id="KW-0808">Transferase</keyword>
<evidence type="ECO:0000313" key="3">
    <source>
        <dbReference type="Proteomes" id="UP000032545"/>
    </source>
</evidence>
<organism evidence="2 3">
    <name type="scientific">Frankia torreyi</name>
    <dbReference type="NCBI Taxonomy" id="1856"/>
    <lineage>
        <taxon>Bacteria</taxon>
        <taxon>Bacillati</taxon>
        <taxon>Actinomycetota</taxon>
        <taxon>Actinomycetes</taxon>
        <taxon>Frankiales</taxon>
        <taxon>Frankiaceae</taxon>
        <taxon>Frankia</taxon>
    </lineage>
</organism>
<dbReference type="OrthoDB" id="3338469at2"/>
<dbReference type="RefSeq" id="WP_082121570.1">
    <property type="nucleotide sequence ID" value="NZ_JYFN01000001.1"/>
</dbReference>